<feature type="compositionally biased region" description="Low complexity" evidence="1">
    <location>
        <begin position="221"/>
        <end position="234"/>
    </location>
</feature>
<dbReference type="Proteomes" id="UP000194127">
    <property type="component" value="Unassembled WGS sequence"/>
</dbReference>
<gene>
    <name evidence="3" type="ORF">POSPLADRAFT_1171922</name>
</gene>
<dbReference type="OrthoDB" id="3265188at2759"/>
<dbReference type="GeneID" id="36333106"/>
<feature type="region of interest" description="Disordered" evidence="1">
    <location>
        <begin position="540"/>
        <end position="564"/>
    </location>
</feature>
<accession>A0A1X6MTK7</accession>
<reference evidence="3 4" key="1">
    <citation type="submission" date="2017-04" db="EMBL/GenBank/DDBJ databases">
        <title>Genome Sequence of the Model Brown-Rot Fungus Postia placenta SB12.</title>
        <authorList>
            <consortium name="DOE Joint Genome Institute"/>
            <person name="Gaskell J."/>
            <person name="Kersten P."/>
            <person name="Larrondo L.F."/>
            <person name="Canessa P."/>
            <person name="Martinez D."/>
            <person name="Hibbett D."/>
            <person name="Schmoll M."/>
            <person name="Kubicek C.P."/>
            <person name="Martinez A.T."/>
            <person name="Yadav J."/>
            <person name="Master E."/>
            <person name="Magnuson J.K."/>
            <person name="James T."/>
            <person name="Yaver D."/>
            <person name="Berka R."/>
            <person name="Labutti K."/>
            <person name="Lipzen A."/>
            <person name="Aerts A."/>
            <person name="Barry K."/>
            <person name="Henrissat B."/>
            <person name="Blanchette R."/>
            <person name="Grigoriev I."/>
            <person name="Cullen D."/>
        </authorList>
    </citation>
    <scope>NUCLEOTIDE SEQUENCE [LARGE SCALE GENOMIC DNA]</scope>
    <source>
        <strain evidence="3 4">MAD-698-R-SB12</strain>
    </source>
</reference>
<feature type="domain" description="Fungal-type protein kinase" evidence="2">
    <location>
        <begin position="59"/>
        <end position="195"/>
    </location>
</feature>
<name>A0A1X6MTK7_9APHY</name>
<proteinExistence type="predicted"/>
<feature type="compositionally biased region" description="Low complexity" evidence="1">
    <location>
        <begin position="196"/>
        <end position="210"/>
    </location>
</feature>
<dbReference type="SUPFAM" id="SSF56112">
    <property type="entry name" value="Protein kinase-like (PK-like)"/>
    <property type="match status" value="1"/>
</dbReference>
<keyword evidence="4" id="KW-1185">Reference proteome</keyword>
<organism evidence="3 4">
    <name type="scientific">Postia placenta MAD-698-R-SB12</name>
    <dbReference type="NCBI Taxonomy" id="670580"/>
    <lineage>
        <taxon>Eukaryota</taxon>
        <taxon>Fungi</taxon>
        <taxon>Dikarya</taxon>
        <taxon>Basidiomycota</taxon>
        <taxon>Agaricomycotina</taxon>
        <taxon>Agaricomycetes</taxon>
        <taxon>Polyporales</taxon>
        <taxon>Adustoporiaceae</taxon>
        <taxon>Rhodonia</taxon>
    </lineage>
</organism>
<dbReference type="RefSeq" id="XP_024336491.1">
    <property type="nucleotide sequence ID" value="XM_024488157.1"/>
</dbReference>
<dbReference type="InterPro" id="IPR040976">
    <property type="entry name" value="Pkinase_fungal"/>
</dbReference>
<dbReference type="InterPro" id="IPR011009">
    <property type="entry name" value="Kinase-like_dom_sf"/>
</dbReference>
<evidence type="ECO:0000313" key="3">
    <source>
        <dbReference type="EMBL" id="OSX59697.1"/>
    </source>
</evidence>
<evidence type="ECO:0000259" key="2">
    <source>
        <dbReference type="Pfam" id="PF17667"/>
    </source>
</evidence>
<feature type="domain" description="Fungal-type protein kinase" evidence="2">
    <location>
        <begin position="245"/>
        <end position="466"/>
    </location>
</feature>
<dbReference type="PANTHER" id="PTHR38248:SF2">
    <property type="entry name" value="FUNK1 11"/>
    <property type="match status" value="1"/>
</dbReference>
<dbReference type="AlphaFoldDB" id="A0A1X6MTK7"/>
<evidence type="ECO:0000256" key="1">
    <source>
        <dbReference type="SAM" id="MobiDB-lite"/>
    </source>
</evidence>
<protein>
    <recommendedName>
        <fullName evidence="2">Fungal-type protein kinase domain-containing protein</fullName>
    </recommendedName>
</protein>
<evidence type="ECO:0000313" key="4">
    <source>
        <dbReference type="Proteomes" id="UP000194127"/>
    </source>
</evidence>
<feature type="region of interest" description="Disordered" evidence="1">
    <location>
        <begin position="193"/>
        <end position="264"/>
    </location>
</feature>
<dbReference type="PANTHER" id="PTHR38248">
    <property type="entry name" value="FUNK1 6"/>
    <property type="match status" value="1"/>
</dbReference>
<sequence>MDAYKIQKTDDADGESLARVRWAWACVPIELKSTASKAPFAKANSKHFFTGGQLGRLARGQIADYAAMILNHQHRVFCFMIVITGVEARLLRWDRAGAVVTNAFDLTDSEQVKPMYRFLYRLSKMTAEQRGYDPTVVPASNDEITSMNVARDALPESDYRRKRIAAAMTCGWQIQKIRMREQDVVSVEAWRRAGQDSTSAPPDSSSLSSSVQAGVAPSRLSSTSSDAHAPASSDSRNETGSADSGGRYFLVGKPEHHTDSPIGRGTRGYIAYDMKTGKFVFLRDSWRYETSKSEIKVYEQLHRNRVRHIATPICGGDVMGQDNSPQQTCAQEFDKDKKMPKYIHNRLVVEEIGISLLEFPTGRDLVVVMTHALIVTHLTSEAHEDAWKFAEVMHRDISVANILMLPDANPEAVGVSYKEELGAATQRSRSGTWQFMSASLLKGPGIKTHEVADDLESYMHVLNWLCLRFFKTSHVNLRSYVSDSYDLVTKVGKHRTGGHEKYQAIKDGRAMANLEQKEGTPLKVLVESLATMCHVHYQAVDSSPSSEPGDDRPRRHPIITIGGASPDTYKWSDIYNPRTRQDEPKVKKDDPLVNHRLFIAAFLIACSAPASEFPAKEEDKFAFFKDIHTEHSLKRGIKTAINGTC</sequence>
<dbReference type="Pfam" id="PF17667">
    <property type="entry name" value="Pkinase_fungal"/>
    <property type="match status" value="2"/>
</dbReference>
<dbReference type="EMBL" id="KZ110601">
    <property type="protein sequence ID" value="OSX59697.1"/>
    <property type="molecule type" value="Genomic_DNA"/>
</dbReference>